<dbReference type="EC" id="5.3.3.3" evidence="8"/>
<dbReference type="SUPFAM" id="SSF47203">
    <property type="entry name" value="Acyl-CoA dehydrogenase C-terminal domain-like"/>
    <property type="match status" value="1"/>
</dbReference>
<feature type="binding site" evidence="5">
    <location>
        <position position="189"/>
    </location>
    <ligand>
        <name>FAD</name>
        <dbReference type="ChEBI" id="CHEBI:57692"/>
    </ligand>
</feature>
<dbReference type="Pfam" id="PF11794">
    <property type="entry name" value="HpaB_N"/>
    <property type="match status" value="1"/>
</dbReference>
<sequence length="491" mass="55703">MGIRTGEQYLNALDGATRDFWIHGERVTGKITEHPAFRNIAQSVAHLYDMQHDPAIQAEMTYPSPATGDLVGLSFLQPHTKEDLVRRRTMMMHWARYAHGMMGRAPDYLNSELMALAAAAPFFGEFGDNIRKYYEYVREHDLCTTHTLIMPQANRSAPPSQQADPYLAARVVEKTSEGVIIRGARMLATLPLADEILVFPSTVIRNTPEDKPYAFAFALPLSTPGLRLICRETFDYGKSHFDHPLGSRFEEMDAVVVFHDVLVPWERIFLLEDADRCNQLYAATDAVVHMTHQVIVKDIAKAEFILGVAGLIVDTIGIEQFQHVQEKVAEVILALETMKAFMVAGEANAKLNRYGIMTPDWTPFNMARNTFPRLYPRLVEIIQQLAAGGLMAIPTEKDFAHPELRPDLDRFYQARNTDAWERTRLFRLAWDAAVSSFGSRQVLYERFFFGDPVRMAGALYQSYDKEPAKALIREFLNQTPDPLVQTKEARS</sequence>
<accession>G8TSH0</accession>
<dbReference type="GO" id="GO:0010124">
    <property type="term" value="P:phenylacetate catabolic process"/>
    <property type="evidence" value="ECO:0007669"/>
    <property type="project" value="InterPro"/>
</dbReference>
<name>G8TSH0_SULAD</name>
<dbReference type="Gene3D" id="1.10.3140.10">
    <property type="entry name" value="4-hydroxybutyryl-coa dehydratase, domain 1"/>
    <property type="match status" value="1"/>
</dbReference>
<evidence type="ECO:0000256" key="1">
    <source>
        <dbReference type="ARBA" id="ARBA00022630"/>
    </source>
</evidence>
<evidence type="ECO:0000313" key="9">
    <source>
        <dbReference type="Proteomes" id="UP000005439"/>
    </source>
</evidence>
<dbReference type="InterPro" id="IPR024719">
    <property type="entry name" value="HpaB/PvcC/4-BUDH_C"/>
</dbReference>
<feature type="binding site" evidence="4">
    <location>
        <begin position="201"/>
        <end position="202"/>
    </location>
    <ligand>
        <name>substrate</name>
    </ligand>
</feature>
<keyword evidence="8" id="KW-0413">Isomerase</keyword>
<keyword evidence="9" id="KW-1185">Reference proteome</keyword>
<dbReference type="EMBL" id="CP003179">
    <property type="protein sequence ID" value="AEW06662.1"/>
    <property type="molecule type" value="Genomic_DNA"/>
</dbReference>
<dbReference type="KEGG" id="sap:Sulac_3216"/>
<reference evidence="8 9" key="2">
    <citation type="journal article" date="2012" name="Stand. Genomic Sci.">
        <title>Complete genome sequence of the moderately thermophilic mineral-sulfide-oxidizing firmicute Sulfobacillus acidophilus type strain (NAL(T)).</title>
        <authorList>
            <person name="Anderson I."/>
            <person name="Chertkov O."/>
            <person name="Chen A."/>
            <person name="Saunders E."/>
            <person name="Lapidus A."/>
            <person name="Nolan M."/>
            <person name="Lucas S."/>
            <person name="Hammon N."/>
            <person name="Deshpande S."/>
            <person name="Cheng J.F."/>
            <person name="Han C."/>
            <person name="Tapia R."/>
            <person name="Goodwin L.A."/>
            <person name="Pitluck S."/>
            <person name="Liolios K."/>
            <person name="Pagani I."/>
            <person name="Ivanova N."/>
            <person name="Mikhailova N."/>
            <person name="Pati A."/>
            <person name="Palaniappan K."/>
            <person name="Land M."/>
            <person name="Pan C."/>
            <person name="Rohde M."/>
            <person name="Pukall R."/>
            <person name="Goker M."/>
            <person name="Detter J.C."/>
            <person name="Woyke T."/>
            <person name="Bristow J."/>
            <person name="Eisen J.A."/>
            <person name="Markowitz V."/>
            <person name="Hugenholtz P."/>
            <person name="Kyrpides N.C."/>
            <person name="Klenk H.P."/>
            <person name="Mavromatis K."/>
        </authorList>
    </citation>
    <scope>NUCLEOTIDE SEQUENCE [LARGE SCALE GENOMIC DNA]</scope>
    <source>
        <strain evidence="9">ATCC 700253 / DSM 10332 / NAL</strain>
    </source>
</reference>
<gene>
    <name evidence="8" type="ordered locus">Sulac_3216</name>
</gene>
<evidence type="ECO:0000256" key="3">
    <source>
        <dbReference type="ARBA" id="ARBA00023002"/>
    </source>
</evidence>
<keyword evidence="1" id="KW-0285">Flavoprotein</keyword>
<dbReference type="PANTHER" id="PTHR36117:SF3">
    <property type="entry name" value="4-HYDROXYPHENYLACETATE 3-MONOOXYGENASE-RELATED"/>
    <property type="match status" value="1"/>
</dbReference>
<dbReference type="PANTHER" id="PTHR36117">
    <property type="entry name" value="4-HYDROXYPHENYLACETATE 3-MONOOXYGENASE-RELATED"/>
    <property type="match status" value="1"/>
</dbReference>
<dbReference type="HOGENOM" id="CLU_023920_2_1_9"/>
<dbReference type="GO" id="GO:0050393">
    <property type="term" value="F:vinylacetyl-CoA delta-isomerase activity"/>
    <property type="evidence" value="ECO:0007669"/>
    <property type="project" value="UniProtKB-EC"/>
</dbReference>
<dbReference type="GO" id="GO:0050660">
    <property type="term" value="F:flavin adenine dinucleotide binding"/>
    <property type="evidence" value="ECO:0007669"/>
    <property type="project" value="InterPro"/>
</dbReference>
<evidence type="ECO:0000313" key="8">
    <source>
        <dbReference type="EMBL" id="AEW06662.1"/>
    </source>
</evidence>
<dbReference type="Gene3D" id="2.40.110.10">
    <property type="entry name" value="Butyryl-CoA Dehydrogenase, subunit A, domain 2"/>
    <property type="match status" value="1"/>
</dbReference>
<evidence type="ECO:0000259" key="6">
    <source>
        <dbReference type="Pfam" id="PF03241"/>
    </source>
</evidence>
<dbReference type="InterPro" id="IPR036250">
    <property type="entry name" value="AcylCo_DH-like_C"/>
</dbReference>
<dbReference type="InterPro" id="IPR004925">
    <property type="entry name" value="HpaB/PvcC/4-BUDH"/>
</dbReference>
<proteinExistence type="predicted"/>
<reference evidence="9" key="1">
    <citation type="submission" date="2011-12" db="EMBL/GenBank/DDBJ databases">
        <title>The complete genome of chromosome of Sulfobacillus acidophilus DSM 10332.</title>
        <authorList>
            <person name="Lucas S."/>
            <person name="Han J."/>
            <person name="Lapidus A."/>
            <person name="Bruce D."/>
            <person name="Goodwin L."/>
            <person name="Pitluck S."/>
            <person name="Peters L."/>
            <person name="Kyrpides N."/>
            <person name="Mavromatis K."/>
            <person name="Ivanova N."/>
            <person name="Mikhailova N."/>
            <person name="Chertkov O."/>
            <person name="Saunders E."/>
            <person name="Detter J.C."/>
            <person name="Tapia R."/>
            <person name="Han C."/>
            <person name="Land M."/>
            <person name="Hauser L."/>
            <person name="Markowitz V."/>
            <person name="Cheng J.-F."/>
            <person name="Hugenholtz P."/>
            <person name="Woyke T."/>
            <person name="Wu D."/>
            <person name="Pukall R."/>
            <person name="Gehrich-Schroeter G."/>
            <person name="Schneider S."/>
            <person name="Klenk H.-P."/>
            <person name="Eisen J.A."/>
        </authorList>
    </citation>
    <scope>NUCLEOTIDE SEQUENCE [LARGE SCALE GENOMIC DNA]</scope>
    <source>
        <strain evidence="9">ATCC 700253 / DSM 10332 / NAL</strain>
    </source>
</reference>
<dbReference type="GO" id="GO:0016627">
    <property type="term" value="F:oxidoreductase activity, acting on the CH-CH group of donors"/>
    <property type="evidence" value="ECO:0007669"/>
    <property type="project" value="InterPro"/>
</dbReference>
<dbReference type="AlphaFoldDB" id="G8TSH0"/>
<evidence type="ECO:0000256" key="2">
    <source>
        <dbReference type="ARBA" id="ARBA00022827"/>
    </source>
</evidence>
<dbReference type="GO" id="GO:0016712">
    <property type="term" value="F:oxidoreductase activity, acting on paired donors, with incorporation or reduction of molecular oxygen, reduced flavin or flavoprotein as one donor, and incorporation of one atom of oxygen"/>
    <property type="evidence" value="ECO:0007669"/>
    <property type="project" value="InterPro"/>
</dbReference>
<dbReference type="STRING" id="679936.Sulac_3216"/>
<dbReference type="SUPFAM" id="SSF56645">
    <property type="entry name" value="Acyl-CoA dehydrogenase NM domain-like"/>
    <property type="match status" value="1"/>
</dbReference>
<dbReference type="Gene3D" id="1.20.140.10">
    <property type="entry name" value="Butyryl-CoA Dehydrogenase, subunit A, domain 3"/>
    <property type="match status" value="1"/>
</dbReference>
<dbReference type="InterPro" id="IPR012687">
    <property type="entry name" value="HpaB_Deino-type"/>
</dbReference>
<keyword evidence="2 5" id="KW-0274">FAD</keyword>
<feature type="binding site" evidence="5">
    <location>
        <begin position="451"/>
        <end position="454"/>
    </location>
    <ligand>
        <name>FAD</name>
        <dbReference type="ChEBI" id="CHEBI:57692"/>
    </ligand>
</feature>
<dbReference type="Pfam" id="PF03241">
    <property type="entry name" value="HpaB"/>
    <property type="match status" value="1"/>
</dbReference>
<feature type="domain" description="HpaB/PvcC/4-BUDH N-terminal" evidence="7">
    <location>
        <begin position="5"/>
        <end position="270"/>
    </location>
</feature>
<dbReference type="PIRSF" id="PIRSF000331">
    <property type="entry name" value="HpaA_HpaB"/>
    <property type="match status" value="1"/>
</dbReference>
<feature type="binding site" evidence="4">
    <location>
        <begin position="104"/>
        <end position="108"/>
    </location>
    <ligand>
        <name>substrate</name>
    </ligand>
</feature>
<dbReference type="InterPro" id="IPR009100">
    <property type="entry name" value="AcylCoA_DH/oxidase_NM_dom_sf"/>
</dbReference>
<feature type="domain" description="HpaB/PvcC/4-BUDH C-terminal" evidence="6">
    <location>
        <begin position="277"/>
        <end position="476"/>
    </location>
</feature>
<dbReference type="NCBIfam" id="TIGR02309">
    <property type="entry name" value="HpaB-1"/>
    <property type="match status" value="1"/>
</dbReference>
<organism evidence="8 9">
    <name type="scientific">Sulfobacillus acidophilus (strain ATCC 700253 / DSM 10332 / NAL)</name>
    <dbReference type="NCBI Taxonomy" id="679936"/>
    <lineage>
        <taxon>Bacteria</taxon>
        <taxon>Bacillati</taxon>
        <taxon>Bacillota</taxon>
        <taxon>Clostridia</taxon>
        <taxon>Eubacteriales</taxon>
        <taxon>Clostridiales Family XVII. Incertae Sedis</taxon>
        <taxon>Sulfobacillus</taxon>
    </lineage>
</organism>
<evidence type="ECO:0000256" key="5">
    <source>
        <dbReference type="PIRSR" id="PIRSR000331-2"/>
    </source>
</evidence>
<feature type="binding site" evidence="5">
    <location>
        <begin position="152"/>
        <end position="155"/>
    </location>
    <ligand>
        <name>FAD</name>
        <dbReference type="ChEBI" id="CHEBI:57692"/>
    </ligand>
</feature>
<protein>
    <submittedName>
        <fullName evidence="8">4-hydroxyphenylacetate 3-monooxygenase, oxygenase subunit</fullName>
        <ecNumber evidence="8">5.3.3.3</ecNumber>
    </submittedName>
</protein>
<feature type="binding site" evidence="4">
    <location>
        <position position="146"/>
    </location>
    <ligand>
        <name>substrate</name>
    </ligand>
</feature>
<evidence type="ECO:0000256" key="4">
    <source>
        <dbReference type="PIRSR" id="PIRSR000331-1"/>
    </source>
</evidence>
<dbReference type="PATRIC" id="fig|679936.5.peg.3325"/>
<feature type="binding site" evidence="5">
    <location>
        <begin position="146"/>
        <end position="148"/>
    </location>
    <ligand>
        <name>FAD</name>
        <dbReference type="ChEBI" id="CHEBI:57692"/>
    </ligand>
</feature>
<dbReference type="InterPro" id="IPR024674">
    <property type="entry name" value="HpaB/PvcC/4-BUDH_N"/>
</dbReference>
<evidence type="ECO:0000259" key="7">
    <source>
        <dbReference type="Pfam" id="PF11794"/>
    </source>
</evidence>
<keyword evidence="3" id="KW-0560">Oxidoreductase</keyword>
<dbReference type="InterPro" id="IPR046373">
    <property type="entry name" value="Acyl-CoA_Oxase/DH_mid-dom_sf"/>
</dbReference>
<dbReference type="Proteomes" id="UP000005439">
    <property type="component" value="Chromosome"/>
</dbReference>